<protein>
    <submittedName>
        <fullName evidence="1">Uncharacterized protein</fullName>
    </submittedName>
</protein>
<evidence type="ECO:0000313" key="1">
    <source>
        <dbReference type="EMBL" id="CAD7442644.1"/>
    </source>
</evidence>
<accession>A0A7R9EYV8</accession>
<proteinExistence type="predicted"/>
<dbReference type="EMBL" id="OD565803">
    <property type="protein sequence ID" value="CAD7442644.1"/>
    <property type="molecule type" value="Genomic_DNA"/>
</dbReference>
<dbReference type="AlphaFoldDB" id="A0A7R9EYV8"/>
<gene>
    <name evidence="1" type="ORF">TBIB3V08_LOCUS5072</name>
</gene>
<sequence>MCWEMCCGVGTYSPRSVFYCCQVDGMRTSSECQDDVERAHEAEEQPFVILQQYSTHRIISNPSENGKKRPGLYTADLKATMMRVDICGHVALPNRTISFARREPFVQGNYLSILSTELSLFRHCRQHIVELFLQHASQENKASVTWLQIQRFYVRSPVLPGSSHSREDN</sequence>
<organism evidence="1">
    <name type="scientific">Timema bartmani</name>
    <dbReference type="NCBI Taxonomy" id="61472"/>
    <lineage>
        <taxon>Eukaryota</taxon>
        <taxon>Metazoa</taxon>
        <taxon>Ecdysozoa</taxon>
        <taxon>Arthropoda</taxon>
        <taxon>Hexapoda</taxon>
        <taxon>Insecta</taxon>
        <taxon>Pterygota</taxon>
        <taxon>Neoptera</taxon>
        <taxon>Polyneoptera</taxon>
        <taxon>Phasmatodea</taxon>
        <taxon>Timematodea</taxon>
        <taxon>Timematoidea</taxon>
        <taxon>Timematidae</taxon>
        <taxon>Timema</taxon>
    </lineage>
</organism>
<reference evidence="1" key="1">
    <citation type="submission" date="2020-11" db="EMBL/GenBank/DDBJ databases">
        <authorList>
            <person name="Tran Van P."/>
        </authorList>
    </citation>
    <scope>NUCLEOTIDE SEQUENCE</scope>
</reference>
<name>A0A7R9EYV8_9NEOP</name>